<dbReference type="Proteomes" id="UP000294543">
    <property type="component" value="Unassembled WGS sequence"/>
</dbReference>
<name>A0A4R4WY80_9ACTN</name>
<protein>
    <submittedName>
        <fullName evidence="2">Uncharacterized protein</fullName>
    </submittedName>
</protein>
<reference evidence="2 3" key="1">
    <citation type="submission" date="2019-03" db="EMBL/GenBank/DDBJ databases">
        <title>Draft genome sequences of novel Actinobacteria.</title>
        <authorList>
            <person name="Sahin N."/>
            <person name="Ay H."/>
            <person name="Saygin H."/>
        </authorList>
    </citation>
    <scope>NUCLEOTIDE SEQUENCE [LARGE SCALE GENOMIC DNA]</scope>
    <source>
        <strain evidence="2 3">KC712</strain>
    </source>
</reference>
<dbReference type="PROSITE" id="PS51257">
    <property type="entry name" value="PROKAR_LIPOPROTEIN"/>
    <property type="match status" value="1"/>
</dbReference>
<accession>A0A4R4WY80</accession>
<organism evidence="2 3">
    <name type="scientific">Nonomuraea diastatica</name>
    <dbReference type="NCBI Taxonomy" id="1848329"/>
    <lineage>
        <taxon>Bacteria</taxon>
        <taxon>Bacillati</taxon>
        <taxon>Actinomycetota</taxon>
        <taxon>Actinomycetes</taxon>
        <taxon>Streptosporangiales</taxon>
        <taxon>Streptosporangiaceae</taxon>
        <taxon>Nonomuraea</taxon>
    </lineage>
</organism>
<feature type="chain" id="PRO_5039246419" evidence="1">
    <location>
        <begin position="28"/>
        <end position="143"/>
    </location>
</feature>
<evidence type="ECO:0000256" key="1">
    <source>
        <dbReference type="SAM" id="SignalP"/>
    </source>
</evidence>
<keyword evidence="1" id="KW-0732">Signal</keyword>
<sequence>MNLTKKATIAALIAGACVAGTSGAASATPERAELPGVVSIEGGDAPVATAAAGSLCVYQAREYASGRYCLSTGDGDLRNNYYHVGTASVNDTVSSFVNRTDYVVEFCNVINFGTPCVYVPPMSAAPDLAGWDNRFSSIRFHPA</sequence>
<comment type="caution">
    <text evidence="2">The sequence shown here is derived from an EMBL/GenBank/DDBJ whole genome shotgun (WGS) entry which is preliminary data.</text>
</comment>
<evidence type="ECO:0000313" key="3">
    <source>
        <dbReference type="Proteomes" id="UP000294543"/>
    </source>
</evidence>
<dbReference type="Gene3D" id="2.60.20.10">
    <property type="entry name" value="Crystallins"/>
    <property type="match status" value="1"/>
</dbReference>
<proteinExistence type="predicted"/>
<feature type="signal peptide" evidence="1">
    <location>
        <begin position="1"/>
        <end position="27"/>
    </location>
</feature>
<dbReference type="RefSeq" id="WP_132507491.1">
    <property type="nucleotide sequence ID" value="NZ_SMKP01000023.1"/>
</dbReference>
<gene>
    <name evidence="2" type="ORF">E1294_11070</name>
</gene>
<evidence type="ECO:0000313" key="2">
    <source>
        <dbReference type="EMBL" id="TDD22720.1"/>
    </source>
</evidence>
<dbReference type="EMBL" id="SMKP01000023">
    <property type="protein sequence ID" value="TDD22720.1"/>
    <property type="molecule type" value="Genomic_DNA"/>
</dbReference>
<dbReference type="Pfam" id="PF03995">
    <property type="entry name" value="Inhibitor_I36"/>
    <property type="match status" value="1"/>
</dbReference>
<keyword evidence="3" id="KW-1185">Reference proteome</keyword>
<dbReference type="AlphaFoldDB" id="A0A4R4WY80"/>